<dbReference type="EMBL" id="QKZI01000001">
    <property type="protein sequence ID" value="PZX06919.1"/>
    <property type="molecule type" value="Genomic_DNA"/>
</dbReference>
<name>A0A2W7N8P8_9BACI</name>
<dbReference type="OrthoDB" id="2450230at2"/>
<protein>
    <recommendedName>
        <fullName evidence="3">Lipoprotein</fullName>
    </recommendedName>
</protein>
<dbReference type="Proteomes" id="UP000248646">
    <property type="component" value="Unassembled WGS sequence"/>
</dbReference>
<dbReference type="RefSeq" id="WP_111437621.1">
    <property type="nucleotide sequence ID" value="NZ_QKZI01000001.1"/>
</dbReference>
<organism evidence="1 2">
    <name type="scientific">Psychrobacillus insolitus</name>
    <dbReference type="NCBI Taxonomy" id="1461"/>
    <lineage>
        <taxon>Bacteria</taxon>
        <taxon>Bacillati</taxon>
        <taxon>Bacillota</taxon>
        <taxon>Bacilli</taxon>
        <taxon>Bacillales</taxon>
        <taxon>Bacillaceae</taxon>
        <taxon>Psychrobacillus</taxon>
    </lineage>
</organism>
<sequence>MPLKWMRLLLASLVVILLVGCSSKEDRIAEGLENAKVIFQDDAQMPNDKVNDTKIFLPSGFSIEDADESNILLTKGKDSYVLFINPNELPTSQLYYELMLADPNLKIVEKSTFEQNERFGFAAVIENSEEKYELITSIGGMKLTTISKESDIASNMEKMMMIVRSIPID</sequence>
<dbReference type="PROSITE" id="PS51257">
    <property type="entry name" value="PROKAR_LIPOPROTEIN"/>
    <property type="match status" value="1"/>
</dbReference>
<dbReference type="AlphaFoldDB" id="A0A2W7N8P8"/>
<accession>A0A2W7N8P8</accession>
<reference evidence="1 2" key="1">
    <citation type="submission" date="2018-06" db="EMBL/GenBank/DDBJ databases">
        <title>Genomic Encyclopedia of Type Strains, Phase IV (KMG-IV): sequencing the most valuable type-strain genomes for metagenomic binning, comparative biology and taxonomic classification.</title>
        <authorList>
            <person name="Goeker M."/>
        </authorList>
    </citation>
    <scope>NUCLEOTIDE SEQUENCE [LARGE SCALE GENOMIC DNA]</scope>
    <source>
        <strain evidence="1 2">DSM 5</strain>
    </source>
</reference>
<comment type="caution">
    <text evidence="1">The sequence shown here is derived from an EMBL/GenBank/DDBJ whole genome shotgun (WGS) entry which is preliminary data.</text>
</comment>
<evidence type="ECO:0008006" key="3">
    <source>
        <dbReference type="Google" id="ProtNLM"/>
    </source>
</evidence>
<proteinExistence type="predicted"/>
<gene>
    <name evidence="1" type="ORF">C7437_10119</name>
</gene>
<evidence type="ECO:0000313" key="2">
    <source>
        <dbReference type="Proteomes" id="UP000248646"/>
    </source>
</evidence>
<keyword evidence="2" id="KW-1185">Reference proteome</keyword>
<evidence type="ECO:0000313" key="1">
    <source>
        <dbReference type="EMBL" id="PZX06919.1"/>
    </source>
</evidence>